<sequence>MSRKAVPTFRPDLKHTDIKHHCVRETTWQQRFTSLDCATEGMNAETHPTNIGCGGTEQFRILNDMLELSSMNQINRQQPSNW</sequence>
<evidence type="ECO:0000313" key="1">
    <source>
        <dbReference type="EMBL" id="ORX93768.1"/>
    </source>
</evidence>
<protein>
    <submittedName>
        <fullName evidence="1">Uncharacterized protein</fullName>
    </submittedName>
</protein>
<organism evidence="1 2">
    <name type="scientific">Basidiobolus meristosporus CBS 931.73</name>
    <dbReference type="NCBI Taxonomy" id="1314790"/>
    <lineage>
        <taxon>Eukaryota</taxon>
        <taxon>Fungi</taxon>
        <taxon>Fungi incertae sedis</taxon>
        <taxon>Zoopagomycota</taxon>
        <taxon>Entomophthoromycotina</taxon>
        <taxon>Basidiobolomycetes</taxon>
        <taxon>Basidiobolales</taxon>
        <taxon>Basidiobolaceae</taxon>
        <taxon>Basidiobolus</taxon>
    </lineage>
</organism>
<name>A0A1Y1Y707_9FUNG</name>
<comment type="caution">
    <text evidence="1">The sequence shown here is derived from an EMBL/GenBank/DDBJ whole genome shotgun (WGS) entry which is preliminary data.</text>
</comment>
<dbReference type="EMBL" id="MCFE01000224">
    <property type="protein sequence ID" value="ORX93768.1"/>
    <property type="molecule type" value="Genomic_DNA"/>
</dbReference>
<dbReference type="AlphaFoldDB" id="A0A1Y1Y707"/>
<gene>
    <name evidence="1" type="ORF">K493DRAFT_315816</name>
</gene>
<dbReference type="Proteomes" id="UP000193498">
    <property type="component" value="Unassembled WGS sequence"/>
</dbReference>
<keyword evidence="2" id="KW-1185">Reference proteome</keyword>
<evidence type="ECO:0000313" key="2">
    <source>
        <dbReference type="Proteomes" id="UP000193498"/>
    </source>
</evidence>
<dbReference type="InParanoid" id="A0A1Y1Y707"/>
<accession>A0A1Y1Y707</accession>
<proteinExistence type="predicted"/>
<reference evidence="1 2" key="1">
    <citation type="submission" date="2016-07" db="EMBL/GenBank/DDBJ databases">
        <title>Pervasive Adenine N6-methylation of Active Genes in Fungi.</title>
        <authorList>
            <consortium name="DOE Joint Genome Institute"/>
            <person name="Mondo S.J."/>
            <person name="Dannebaum R.O."/>
            <person name="Kuo R.C."/>
            <person name="Labutti K."/>
            <person name="Haridas S."/>
            <person name="Kuo A."/>
            <person name="Salamov A."/>
            <person name="Ahrendt S.R."/>
            <person name="Lipzen A."/>
            <person name="Sullivan W."/>
            <person name="Andreopoulos W.B."/>
            <person name="Clum A."/>
            <person name="Lindquist E."/>
            <person name="Daum C."/>
            <person name="Ramamoorthy G.K."/>
            <person name="Gryganskyi A."/>
            <person name="Culley D."/>
            <person name="Magnuson J.K."/>
            <person name="James T.Y."/>
            <person name="O'Malley M.A."/>
            <person name="Stajich J.E."/>
            <person name="Spatafora J.W."/>
            <person name="Visel A."/>
            <person name="Grigoriev I.V."/>
        </authorList>
    </citation>
    <scope>NUCLEOTIDE SEQUENCE [LARGE SCALE GENOMIC DNA]</scope>
    <source>
        <strain evidence="1 2">CBS 931.73</strain>
    </source>
</reference>